<evidence type="ECO:0000313" key="1">
    <source>
        <dbReference type="EMBL" id="KAG4304939.1"/>
    </source>
</evidence>
<sequence length="292" mass="33558">MESEVLQHKLEAAKKHMNEVKKKKRETLSFHTKTDSAPSVELDSSPQTTLLQQQTHEIHAVCEESLNKVPLDAIDVSSTHEEVCLKKSFHEYTDKDENIHGLPHSLETMKSLTESLEPLKENLQVTIESEQQSEKELLDEESDPFQSIKILKNTINELKSQVSFLQESYLEMSEKLNMILLKMDANSAAQEEKKVEFTENERINRLETIVENLESKLEKARDNSREMLVFPKTAHQMQSQAYDYLSFEDVSLNTINTSPITKQEALLYHEICKIDLRKTNGCVGCLGEMFKV</sequence>
<proteinExistence type="predicted"/>
<gene>
    <name evidence="1" type="ORF">PORY_001614</name>
</gene>
<dbReference type="EMBL" id="JABTEG010000005">
    <property type="protein sequence ID" value="KAG4304939.1"/>
    <property type="molecule type" value="Genomic_DNA"/>
</dbReference>
<comment type="caution">
    <text evidence="1">The sequence shown here is derived from an EMBL/GenBank/DDBJ whole genome shotgun (WGS) entry which is preliminary data.</text>
</comment>
<dbReference type="Proteomes" id="UP000768646">
    <property type="component" value="Unassembled WGS sequence"/>
</dbReference>
<reference evidence="1 2" key="1">
    <citation type="journal article" date="2021" name="Commun. Biol.">
        <title>Genomic insights into the host specific adaptation of the Pneumocystis genus.</title>
        <authorList>
            <person name="Cisse O.H."/>
            <person name="Ma L."/>
            <person name="Dekker J.P."/>
            <person name="Khil P.P."/>
            <person name="Youn J.-H."/>
            <person name="Brenchley J.M."/>
            <person name="Blair R."/>
            <person name="Pahar B."/>
            <person name="Chabe M."/>
            <person name="Van Rompay K.K.A."/>
            <person name="Keesler R."/>
            <person name="Sukura A."/>
            <person name="Hirsch V."/>
            <person name="Kutty G."/>
            <person name="Liu Y."/>
            <person name="Peng L."/>
            <person name="Chen J."/>
            <person name="Song J."/>
            <person name="Weissenbacher-Lang C."/>
            <person name="Xu J."/>
            <person name="Upham N.S."/>
            <person name="Stajich J.E."/>
            <person name="Cuomo C.A."/>
            <person name="Cushion M.T."/>
            <person name="Kovacs J.A."/>
        </authorList>
    </citation>
    <scope>NUCLEOTIDE SEQUENCE [LARGE SCALE GENOMIC DNA]</scope>
    <source>
        <strain evidence="1 2">RABM</strain>
    </source>
</reference>
<name>A0ACB7CHS6_9ASCO</name>
<accession>A0ACB7CHS6</accession>
<protein>
    <submittedName>
        <fullName evidence="1">Uncharacterized protein</fullName>
    </submittedName>
</protein>
<evidence type="ECO:0000313" key="2">
    <source>
        <dbReference type="Proteomes" id="UP000768646"/>
    </source>
</evidence>
<keyword evidence="2" id="KW-1185">Reference proteome</keyword>
<organism evidence="1 2">
    <name type="scientific">Pneumocystis oryctolagi</name>
    <dbReference type="NCBI Taxonomy" id="42067"/>
    <lineage>
        <taxon>Eukaryota</taxon>
        <taxon>Fungi</taxon>
        <taxon>Dikarya</taxon>
        <taxon>Ascomycota</taxon>
        <taxon>Taphrinomycotina</taxon>
        <taxon>Pneumocystomycetes</taxon>
        <taxon>Pneumocystaceae</taxon>
        <taxon>Pneumocystis</taxon>
    </lineage>
</organism>